<accession>A0A1M5BEB5</accession>
<dbReference type="InterPro" id="IPR020806">
    <property type="entry name" value="PKS_PP-bd"/>
</dbReference>
<evidence type="ECO:0000256" key="6">
    <source>
        <dbReference type="ARBA" id="ARBA00023194"/>
    </source>
</evidence>
<dbReference type="GO" id="GO:0044550">
    <property type="term" value="P:secondary metabolite biosynthetic process"/>
    <property type="evidence" value="ECO:0007669"/>
    <property type="project" value="TreeGrafter"/>
</dbReference>
<dbReference type="InterPro" id="IPR023213">
    <property type="entry name" value="CAT-like_dom_sf"/>
</dbReference>
<dbReference type="InterPro" id="IPR020845">
    <property type="entry name" value="AMP-binding_CS"/>
</dbReference>
<dbReference type="Gene3D" id="3.30.559.30">
    <property type="entry name" value="Nonribosomal peptide synthetase, condensation domain"/>
    <property type="match status" value="4"/>
</dbReference>
<dbReference type="PROSITE" id="PS00455">
    <property type="entry name" value="AMP_BINDING"/>
    <property type="match status" value="3"/>
</dbReference>
<dbReference type="GO" id="GO:0005829">
    <property type="term" value="C:cytosol"/>
    <property type="evidence" value="ECO:0007669"/>
    <property type="project" value="TreeGrafter"/>
</dbReference>
<keyword evidence="4" id="KW-0597">Phosphoprotein</keyword>
<evidence type="ECO:0000256" key="4">
    <source>
        <dbReference type="ARBA" id="ARBA00022553"/>
    </source>
</evidence>
<dbReference type="Pfam" id="PF00501">
    <property type="entry name" value="AMP-binding"/>
    <property type="match status" value="3"/>
</dbReference>
<dbReference type="Gene3D" id="1.10.1200.10">
    <property type="entry name" value="ACP-like"/>
    <property type="match status" value="3"/>
</dbReference>
<feature type="domain" description="Carrier" evidence="7">
    <location>
        <begin position="2056"/>
        <end position="2131"/>
    </location>
</feature>
<dbReference type="Gene3D" id="2.30.38.10">
    <property type="entry name" value="Luciferase, Domain 3"/>
    <property type="match status" value="3"/>
</dbReference>
<dbReference type="InterPro" id="IPR010060">
    <property type="entry name" value="NRPS_synth"/>
</dbReference>
<dbReference type="PROSITE" id="PS50075">
    <property type="entry name" value="CARRIER"/>
    <property type="match status" value="3"/>
</dbReference>
<evidence type="ECO:0000256" key="2">
    <source>
        <dbReference type="ARBA" id="ARBA00006432"/>
    </source>
</evidence>
<dbReference type="EMBL" id="FQVL01000022">
    <property type="protein sequence ID" value="SHF40788.1"/>
    <property type="molecule type" value="Genomic_DNA"/>
</dbReference>
<comment type="similarity">
    <text evidence="2">Belongs to the ATP-dependent AMP-binding enzyme family.</text>
</comment>
<dbReference type="InterPro" id="IPR009081">
    <property type="entry name" value="PP-bd_ACP"/>
</dbReference>
<dbReference type="SUPFAM" id="SSF56801">
    <property type="entry name" value="Acetyl-CoA synthetase-like"/>
    <property type="match status" value="3"/>
</dbReference>
<gene>
    <name evidence="8" type="ORF">SAMN05444392_1221</name>
</gene>
<dbReference type="Gene3D" id="3.40.50.980">
    <property type="match status" value="6"/>
</dbReference>
<dbReference type="NCBIfam" id="TIGR01733">
    <property type="entry name" value="AA-adenyl-dom"/>
    <property type="match status" value="3"/>
</dbReference>
<evidence type="ECO:0000256" key="1">
    <source>
        <dbReference type="ARBA" id="ARBA00001957"/>
    </source>
</evidence>
<keyword evidence="5" id="KW-0677">Repeat</keyword>
<dbReference type="InterPro" id="IPR010071">
    <property type="entry name" value="AA_adenyl_dom"/>
</dbReference>
<dbReference type="GO" id="GO:0043041">
    <property type="term" value="P:amino acid activation for nonribosomal peptide biosynthetic process"/>
    <property type="evidence" value="ECO:0007669"/>
    <property type="project" value="TreeGrafter"/>
</dbReference>
<organism evidence="8 9">
    <name type="scientific">Seinonella peptonophila</name>
    <dbReference type="NCBI Taxonomy" id="112248"/>
    <lineage>
        <taxon>Bacteria</taxon>
        <taxon>Bacillati</taxon>
        <taxon>Bacillota</taxon>
        <taxon>Bacilli</taxon>
        <taxon>Bacillales</taxon>
        <taxon>Thermoactinomycetaceae</taxon>
        <taxon>Seinonella</taxon>
    </lineage>
</organism>
<dbReference type="GO" id="GO:0003824">
    <property type="term" value="F:catalytic activity"/>
    <property type="evidence" value="ECO:0007669"/>
    <property type="project" value="UniProtKB-KW"/>
</dbReference>
<dbReference type="InterPro" id="IPR025110">
    <property type="entry name" value="AMP-bd_C"/>
</dbReference>
<dbReference type="InterPro" id="IPR036736">
    <property type="entry name" value="ACP-like_sf"/>
</dbReference>
<dbReference type="CDD" id="cd19531">
    <property type="entry name" value="LCL_NRPS-like"/>
    <property type="match status" value="2"/>
</dbReference>
<proteinExistence type="inferred from homology"/>
<dbReference type="Gene3D" id="3.30.300.30">
    <property type="match status" value="3"/>
</dbReference>
<feature type="non-terminal residue" evidence="8">
    <location>
        <position position="1"/>
    </location>
</feature>
<dbReference type="InterPro" id="IPR001242">
    <property type="entry name" value="Condensation_dom"/>
</dbReference>
<reference evidence="8 9" key="1">
    <citation type="submission" date="2016-11" db="EMBL/GenBank/DDBJ databases">
        <authorList>
            <person name="Jaros S."/>
            <person name="Januszkiewicz K."/>
            <person name="Wedrychowicz H."/>
        </authorList>
    </citation>
    <scope>NUCLEOTIDE SEQUENCE [LARGE SCALE GENOMIC DNA]</scope>
    <source>
        <strain evidence="8 9">DSM 44666</strain>
    </source>
</reference>
<dbReference type="STRING" id="112248.SAMN05444392_1221"/>
<dbReference type="GO" id="GO:0008610">
    <property type="term" value="P:lipid biosynthetic process"/>
    <property type="evidence" value="ECO:0007669"/>
    <property type="project" value="UniProtKB-ARBA"/>
</dbReference>
<keyword evidence="9" id="KW-1185">Reference proteome</keyword>
<keyword evidence="6" id="KW-0045">Antibiotic biosynthesis</keyword>
<keyword evidence="3" id="KW-0596">Phosphopantetheine</keyword>
<evidence type="ECO:0000313" key="9">
    <source>
        <dbReference type="Proteomes" id="UP000184476"/>
    </source>
</evidence>
<dbReference type="Pfam" id="PF13193">
    <property type="entry name" value="AMP-binding_C"/>
    <property type="match status" value="3"/>
</dbReference>
<dbReference type="PANTHER" id="PTHR45527">
    <property type="entry name" value="NONRIBOSOMAL PEPTIDE SYNTHETASE"/>
    <property type="match status" value="1"/>
</dbReference>
<dbReference type="SMART" id="SM00823">
    <property type="entry name" value="PKS_PP"/>
    <property type="match status" value="3"/>
</dbReference>
<evidence type="ECO:0000256" key="5">
    <source>
        <dbReference type="ARBA" id="ARBA00022737"/>
    </source>
</evidence>
<dbReference type="SUPFAM" id="SSF47336">
    <property type="entry name" value="ACP-like"/>
    <property type="match status" value="3"/>
</dbReference>
<comment type="cofactor">
    <cofactor evidence="1">
        <name>pantetheine 4'-phosphate</name>
        <dbReference type="ChEBI" id="CHEBI:47942"/>
    </cofactor>
</comment>
<feature type="domain" description="Carrier" evidence="7">
    <location>
        <begin position="3099"/>
        <end position="3173"/>
    </location>
</feature>
<dbReference type="GO" id="GO:0031177">
    <property type="term" value="F:phosphopantetheine binding"/>
    <property type="evidence" value="ECO:0007669"/>
    <property type="project" value="InterPro"/>
</dbReference>
<dbReference type="InterPro" id="IPR000873">
    <property type="entry name" value="AMP-dep_synth/lig_dom"/>
</dbReference>
<dbReference type="CDD" id="cd05930">
    <property type="entry name" value="A_NRPS"/>
    <property type="match status" value="3"/>
</dbReference>
<evidence type="ECO:0000259" key="7">
    <source>
        <dbReference type="PROSITE" id="PS50075"/>
    </source>
</evidence>
<dbReference type="InterPro" id="IPR045851">
    <property type="entry name" value="AMP-bd_C_sf"/>
</dbReference>
<dbReference type="GO" id="GO:0017000">
    <property type="term" value="P:antibiotic biosynthetic process"/>
    <property type="evidence" value="ECO:0007669"/>
    <property type="project" value="UniProtKB-KW"/>
</dbReference>
<dbReference type="Gene3D" id="3.30.559.10">
    <property type="entry name" value="Chloramphenicol acetyltransferase-like domain"/>
    <property type="match status" value="4"/>
</dbReference>
<sequence length="3652" mass="420098">QYSEQQYEQQTMDWLIQTYMEQLQQLITHCCSAEAGGYTPSDFPLAQVTQTELDQHVSHDQAIGNVENLYPLAPLQQGMLYHTLYQEEGSYVVQMTFRLRGRLDIESWRKAWSQTIEQFSVLRTSFHWKGWRMPHQQVHYQVDTGIQELDWRDWSAERQQQELEQYLQEDRRIGFNIAQSPLTRMTCIWMEDERVEVIWSYHHLILDGWSMPLVLRSLWEAYAALRNQERREVVAEVPYADYIAWIQKQDQQAAAHYWREQLSGNPEPTVIEGTRSRVKQEPSGIWYGELTTEQSRQLRKFAKQYQVTVQQVLQSVWALLLHHYSGEDDLLYGVTGAGRSAELTNVEKMVGLFINTLPTRVRVDGKTSYIDWCRSMQRQQLEQRQYEHCSLVDIQEWSGIPRDQALFKSLFVFENYPSSGLDQVDHAGLVIEEMQGVEQIDYPLCLVAAIADQVHMKWMYQGNVWTEYEVNQLHRSFCFLLEQIMEQPEKLLADIRLITEEEAVQFQQRQKNLLPVPPMLPYQFVEEIAWLESSQLAVVSQQQNMTYGQLNATANRLAHYLRKCGVTNETRVALLLDRSCELVIAHLAVHKAGGAFVPIDPAIPMQRVQEIIKDAEIQILLTHQRYLDEVNGIAEQVIALDGPPAEWEKEENENLDHVMQPDYLAYLIYTSGSTGKPKGVEITHRSLSNLIAWHQQEYEWGTSDHVTMIAGVSFDASVWEIWAALTSGATLHLPSEEVRIHPTELQSWLLEEGITYSFLPTPLMEQMFSLAWEHAGIMRAFLTGGDQLHQAPPADFPVPVVNHYGPTENTVVTTAIFLEPGEAHKEHRLPPIGRAIANVQLYVLNQYQQPVPDGIKGELYIGGHSLARGYHGQPDRTTEHFIIHPLYGRLYRTGDQVRRLEDGNLEFLGRLDQQVKIRGLRIELGEIEARLMQLPHVQECTVAPYENALIAYAVYSGEEIVDWKRELSSQLPAYMVPQQLIVLESMPVTPNGKVNRQALPKPEKLAIPYVAPRNLLEEQIAQIWSDVLNVDQVSVTASFFSLGGHSLLATQIVARVQQVFSCSFPLRQLMEQPTVEATATWIAEHQEQHRLPEIKPERSADDRYAPLSFAQQRLWLLDQLLSDRSVYNIPIALRLRGSVDFEALESSLKRVIERHESLRTRIVVVDQQPMQLITDYIPTIQRTDLQGEGSPEIQAAWLIAMETKRSFDLSKDSLLRIMLYQLDKEEAILAIQMHHMIADGWSMELFLKEWLNCYENARTGEEQSLPTLPIQYRDFAAWQKLPQVQQEMDRQLAYWVEQLSNLPTLQLPTDYPRAAEQTFHGATHQIILSDDLLQRLQQFTEQEGTTLFMIGMAAFQLLLGKWSGQTDFAVGSPIANRHIPEVESLIGFFVNTQVYRADLDGEYDFRQFMQYIRKLAIEAQAHQDVPFERVVEKVAPERHMSHSPLFQVMFTFQHSPQISTEWGQLCVEPFDVMQQTAKYDLTLTMGQNHRGKLVAIFEYNNDLFETTTIERMGGHFQHLLQMMCEEPERKLSSFSLLTLEEEQQLDEWNQTKQNDLITHPIPHLIIEKAIELPNAVAIHLQNQSFTYQQLLQAAKQLSDQLRRKLNIGKGQWVGLYMKRSYELIVAKLAVWLTGAAYIPLDPAYPTERIAFITEQSGMAALLVSEMEEELITQVRTQVFDYEQLIQEEQMDVALSAVEWDLDDPAYLIYTSGSTGLPKGVVITHRSLNNLVDWHIQQYQLTEQDRTSWLAGVAFDASVWEIWPTLVAGASLNIPNEMIRMVPEQLKNWYTEEKITLSFVPTPLLEQLYAVEWTKPVALRAILTGGDQLRMGPPRDFPVPVVNHYGPTENTVVTTSIELLPGKYEQTVPPIGYPISNVKVYVLDSDGKRVPIGVPGELWIGGNSLAEGYYCDSDLTAKRFIDHPQFGRLYQSGDQVRFLPTGHIEFLGRLDQQVKIRGFRIELGEIEHQLSKHEQVKEALVIADDQAGDKRLVAYVVPRSSGDWEEEWQTYLLQKLPDYMVPTQFIKLDAFPLTPNGKIDRRALPKPRASNSTSIVTTNDPIEEMIQKIWRDVLNQPIVGLEEDFFAIGGHSLLATQVISRVNQQYSIELPLRVLFEAKTIRKLAYHVKQEWKKIRDLAMPQLKQTVQIGERIPLSYAQQRLHFLNQLIQEPAAYNIPFAFYVHGEVDVEALQKSIQMLVERHASLRTAFVQEDGEWFQTIYEPSQSEISFEVMDYREHPSREAEVLVRLEKEAQFVFDLEHGPHFYCQLYLLSEEKSIFFINMHHIIADGWSIQIWLREWMECYEAAKKKVAYRKPGLPVQYIDYAAWQRSWLCGSVLEEQLQYWKEKLNHLPILQLPTDAPRPMKQTFAGNSYSIHLDHNLAKRLKEMSQKIDGTLFMTLLAAFEVLLYRWTGQQDFAIGTPVANRNVREVEECIGFFVNTLVLRSDLSESITFQKLLEQVKQTALEAYAHQEVPFERIVDEVQVERLLSHSPLIQVMFTLQNQPVEFPITEQFQLEAIPLQQKTAKFDLTLDMVEVEEGFIATFEYNTDLFEHQTIKWLGERWKLLLQQLIAEPKLPIEELGFVIEEEEKQLEIWNQTTVENQLDQPVHCLIEVQAEERPYSLALQHGASKLTYWQLNQRANQLAHYFKRIGLKANKPIMICLKRSIPYVIAQLAALKMGAIYLPVDPTQPLERIATLAKEANVQMIMAEPILSEPLSELGVRFFTWEMLEAETKHERVSNLSVSANLQSPAYLIFTSGSTGKPKGVAVSHESLLNLVYWHQRTYQVTANDRMSMLAGVAFDASVWEIWPTLASGASLHIPTEEERLNPVALQRFYLRERITHSFVPTPLLEQLLLLEWLEFGQLRYFLTGGDQLHQAPAQDFPITVINHYGPTENTVVATAGQVEAGSEQLPTIGRPIDNVTIYVLDQKMKQVPIGVPGELYLGGKSLAVGYYRQPDLTRERFIDHPDFGRLYRTGDQVRLRKNGEIEFLGRLDHQVKIRGFRIELGEVEVCLIGHPEVEEAVVIAHEGRLVAYIVGEIEPKELRRWAKERLPDYMVPTFYESMTFFPLTVNGKVDRKALPKPDESQWIHDGSYVAAKTEIEEALVTIWQDVLRQPKIGIHDNFFACGGDSILSIQVVARAGQLGLSLTPNQIFEHQTIAELAQVVEWRQPISAEQGLVEGDVPFSPIQQWFMEQEIPNRHHWNQSMMLLIGEQVDQKALEEAIRAIMGHHDVLRLRVAEDRSTHVQMDEPIPFDWVDLSGHPAAQHRSFIEQIAAEAQRSLHLQEGPIMRIVYFHLGDEEPDRLLWVIHHWVVDGVSWRILLEDLQTAYRQARQGEQIQLPAKTTSWKEWMNQLQNYAQSKQIQSEVAFWKGMQQHNPGKLPVDHPNGDNLQHTTRVVTQQLSIDETKELLETVGVKYRAHINELLISALAVAISRWTKSRQLMLHLEGHGREEMDGQVDVSRTVGWFTSIYPALIDLKQATTAGQVLREVKDSLRQIPNHGIGYGLYQYLQPVGQTMKPQQPIPLSFNYLGQFTMDQESSEGLLIGEALESQGMQMDPESERPHLLDLNAFVIGGQMTFTWLYSCQLFNQESIERVADEYMEGLRSLINDEEKSDLWSYTPSDFPEADLSKKDLQKVLSIIQKKRKR</sequence>
<feature type="domain" description="Carrier" evidence="7">
    <location>
        <begin position="1011"/>
        <end position="1086"/>
    </location>
</feature>
<dbReference type="SUPFAM" id="SSF52777">
    <property type="entry name" value="CoA-dependent acyltransferases"/>
    <property type="match status" value="8"/>
</dbReference>
<dbReference type="Pfam" id="PF00550">
    <property type="entry name" value="PP-binding"/>
    <property type="match status" value="3"/>
</dbReference>
<dbReference type="FunFam" id="3.40.50.980:FF:000001">
    <property type="entry name" value="Non-ribosomal peptide synthetase"/>
    <property type="match status" value="3"/>
</dbReference>
<name>A0A1M5BEB5_9BACL</name>
<dbReference type="NCBIfam" id="NF003417">
    <property type="entry name" value="PRK04813.1"/>
    <property type="match status" value="3"/>
</dbReference>
<dbReference type="PROSITE" id="PS00012">
    <property type="entry name" value="PHOSPHOPANTETHEINE"/>
    <property type="match status" value="3"/>
</dbReference>
<dbReference type="Pfam" id="PF00668">
    <property type="entry name" value="Condensation"/>
    <property type="match status" value="4"/>
</dbReference>
<dbReference type="NCBIfam" id="TIGR01720">
    <property type="entry name" value="NRPS-para261"/>
    <property type="match status" value="1"/>
</dbReference>
<dbReference type="FunFam" id="1.10.1200.10:FF:000005">
    <property type="entry name" value="Nonribosomal peptide synthetase 1"/>
    <property type="match status" value="2"/>
</dbReference>
<evidence type="ECO:0000313" key="8">
    <source>
        <dbReference type="EMBL" id="SHF40788.1"/>
    </source>
</evidence>
<dbReference type="InterPro" id="IPR006162">
    <property type="entry name" value="Ppantetheine_attach_site"/>
</dbReference>
<dbReference type="Proteomes" id="UP000184476">
    <property type="component" value="Unassembled WGS sequence"/>
</dbReference>
<evidence type="ECO:0000256" key="3">
    <source>
        <dbReference type="ARBA" id="ARBA00022450"/>
    </source>
</evidence>
<protein>
    <submittedName>
        <fullName evidence="8">Non-ribosomal peptide synthase domain TIGR01720/amino acid adenylation domain-containing protein</fullName>
    </submittedName>
</protein>
<dbReference type="PANTHER" id="PTHR45527:SF14">
    <property type="entry name" value="PLIPASTATIN SYNTHASE SUBUNIT B"/>
    <property type="match status" value="1"/>
</dbReference>
<dbReference type="OrthoDB" id="9765680at2"/>
<dbReference type="CDD" id="cd19543">
    <property type="entry name" value="DCL_NRPS"/>
    <property type="match status" value="1"/>
</dbReference>
<dbReference type="CDD" id="cd19534">
    <property type="entry name" value="E_NRPS"/>
    <property type="match status" value="1"/>
</dbReference>
<dbReference type="FunFam" id="3.30.300.30:FF:000010">
    <property type="entry name" value="Enterobactin synthetase component F"/>
    <property type="match status" value="1"/>
</dbReference>